<evidence type="ECO:0000259" key="4">
    <source>
        <dbReference type="Pfam" id="PF23598"/>
    </source>
</evidence>
<dbReference type="SUPFAM" id="SSF52058">
    <property type="entry name" value="L domain-like"/>
    <property type="match status" value="1"/>
</dbReference>
<dbReference type="STRING" id="3055.A0A2K3D326"/>
<feature type="domain" description="Disease resistance R13L4/SHOC-2-like LRR" evidence="4">
    <location>
        <begin position="106"/>
        <end position="209"/>
    </location>
</feature>
<dbReference type="Pfam" id="PF00560">
    <property type="entry name" value="LRR_1"/>
    <property type="match status" value="1"/>
</dbReference>
<dbReference type="OrthoDB" id="566279at2759"/>
<dbReference type="Gramene" id="PNW74938">
    <property type="protein sequence ID" value="PNW74938"/>
    <property type="gene ID" value="CHLRE_12g503600v5"/>
</dbReference>
<dbReference type="InParanoid" id="A0A2K3D326"/>
<dbReference type="PaxDb" id="3055-EDP05246"/>
<dbReference type="PANTHER" id="PTHR48051:SF1">
    <property type="entry name" value="RAS SUPPRESSOR PROTEIN 1"/>
    <property type="match status" value="1"/>
</dbReference>
<evidence type="ECO:0000256" key="2">
    <source>
        <dbReference type="ARBA" id="ARBA00022614"/>
    </source>
</evidence>
<dbReference type="SMART" id="SM00364">
    <property type="entry name" value="LRR_BAC"/>
    <property type="match status" value="5"/>
</dbReference>
<evidence type="ECO:0000256" key="1">
    <source>
        <dbReference type="ARBA" id="ARBA00004430"/>
    </source>
</evidence>
<dbReference type="GO" id="GO:0005930">
    <property type="term" value="C:axoneme"/>
    <property type="evidence" value="ECO:0007669"/>
    <property type="project" value="UniProtKB-SubCell"/>
</dbReference>
<evidence type="ECO:0000313" key="5">
    <source>
        <dbReference type="EMBL" id="PNW74938.1"/>
    </source>
</evidence>
<dbReference type="OMA" id="AYMERYT"/>
<name>A0A2K3D326_CHLRE</name>
<dbReference type="KEGG" id="cre:CHLRE_12g503600v5"/>
<evidence type="ECO:0000313" key="6">
    <source>
        <dbReference type="Proteomes" id="UP000006906"/>
    </source>
</evidence>
<protein>
    <recommendedName>
        <fullName evidence="4">Disease resistance R13L4/SHOC-2-like LRR domain-containing protein</fullName>
    </recommendedName>
</protein>
<dbReference type="ExpressionAtlas" id="A0A2K3D326">
    <property type="expression patterns" value="baseline"/>
</dbReference>
<reference evidence="5 6" key="1">
    <citation type="journal article" date="2007" name="Science">
        <title>The Chlamydomonas genome reveals the evolution of key animal and plant functions.</title>
        <authorList>
            <person name="Merchant S.S."/>
            <person name="Prochnik S.E."/>
            <person name="Vallon O."/>
            <person name="Harris E.H."/>
            <person name="Karpowicz S.J."/>
            <person name="Witman G.B."/>
            <person name="Terry A."/>
            <person name="Salamov A."/>
            <person name="Fritz-Laylin L.K."/>
            <person name="Marechal-Drouard L."/>
            <person name="Marshall W.F."/>
            <person name="Qu L.H."/>
            <person name="Nelson D.R."/>
            <person name="Sanderfoot A.A."/>
            <person name="Spalding M.H."/>
            <person name="Kapitonov V.V."/>
            <person name="Ren Q."/>
            <person name="Ferris P."/>
            <person name="Lindquist E."/>
            <person name="Shapiro H."/>
            <person name="Lucas S.M."/>
            <person name="Grimwood J."/>
            <person name="Schmutz J."/>
            <person name="Cardol P."/>
            <person name="Cerutti H."/>
            <person name="Chanfreau G."/>
            <person name="Chen C.L."/>
            <person name="Cognat V."/>
            <person name="Croft M.T."/>
            <person name="Dent R."/>
            <person name="Dutcher S."/>
            <person name="Fernandez E."/>
            <person name="Fukuzawa H."/>
            <person name="Gonzalez-Ballester D."/>
            <person name="Gonzalez-Halphen D."/>
            <person name="Hallmann A."/>
            <person name="Hanikenne M."/>
            <person name="Hippler M."/>
            <person name="Inwood W."/>
            <person name="Jabbari K."/>
            <person name="Kalanon M."/>
            <person name="Kuras R."/>
            <person name="Lefebvre P.A."/>
            <person name="Lemaire S.D."/>
            <person name="Lobanov A.V."/>
            <person name="Lohr M."/>
            <person name="Manuell A."/>
            <person name="Meier I."/>
            <person name="Mets L."/>
            <person name="Mittag M."/>
            <person name="Mittelmeier T."/>
            <person name="Moroney J.V."/>
            <person name="Moseley J."/>
            <person name="Napoli C."/>
            <person name="Nedelcu A.M."/>
            <person name="Niyogi K."/>
            <person name="Novoselov S.V."/>
            <person name="Paulsen I.T."/>
            <person name="Pazour G."/>
            <person name="Purton S."/>
            <person name="Ral J.P."/>
            <person name="Riano-Pachon D.M."/>
            <person name="Riekhof W."/>
            <person name="Rymarquis L."/>
            <person name="Schroda M."/>
            <person name="Stern D."/>
            <person name="Umen J."/>
            <person name="Willows R."/>
            <person name="Wilson N."/>
            <person name="Zimmer S.L."/>
            <person name="Allmer J."/>
            <person name="Balk J."/>
            <person name="Bisova K."/>
            <person name="Chen C.J."/>
            <person name="Elias M."/>
            <person name="Gendler K."/>
            <person name="Hauser C."/>
            <person name="Lamb M.R."/>
            <person name="Ledford H."/>
            <person name="Long J.C."/>
            <person name="Minagawa J."/>
            <person name="Page M.D."/>
            <person name="Pan J."/>
            <person name="Pootakham W."/>
            <person name="Roje S."/>
            <person name="Rose A."/>
            <person name="Stahlberg E."/>
            <person name="Terauchi A.M."/>
            <person name="Yang P."/>
            <person name="Ball S."/>
            <person name="Bowler C."/>
            <person name="Dieckmann C.L."/>
            <person name="Gladyshev V.N."/>
            <person name="Green P."/>
            <person name="Jorgensen R."/>
            <person name="Mayfield S."/>
            <person name="Mueller-Roeber B."/>
            <person name="Rajamani S."/>
            <person name="Sayre R.T."/>
            <person name="Brokstein P."/>
            <person name="Dubchak I."/>
            <person name="Goodstein D."/>
            <person name="Hornick L."/>
            <person name="Huang Y.W."/>
            <person name="Jhaveri J."/>
            <person name="Luo Y."/>
            <person name="Martinez D."/>
            <person name="Ngau W.C."/>
            <person name="Otillar B."/>
            <person name="Poliakov A."/>
            <person name="Porter A."/>
            <person name="Szajkowski L."/>
            <person name="Werner G."/>
            <person name="Zhou K."/>
            <person name="Grigoriev I.V."/>
            <person name="Rokhsar D.S."/>
            <person name="Grossman A.R."/>
        </authorList>
    </citation>
    <scope>NUCLEOTIDE SEQUENCE [LARGE SCALE GENOMIC DNA]</scope>
    <source>
        <strain evidence="6">CC-503</strain>
    </source>
</reference>
<keyword evidence="3" id="KW-0677">Repeat</keyword>
<dbReference type="InterPro" id="IPR055414">
    <property type="entry name" value="LRR_R13L4/SHOC2-like"/>
</dbReference>
<dbReference type="GeneID" id="5716431"/>
<evidence type="ECO:0000256" key="3">
    <source>
        <dbReference type="ARBA" id="ARBA00022737"/>
    </source>
</evidence>
<dbReference type="Pfam" id="PF23598">
    <property type="entry name" value="LRR_14"/>
    <property type="match status" value="1"/>
</dbReference>
<keyword evidence="2" id="KW-0433">Leucine-rich repeat</keyword>
<dbReference type="SMART" id="SM00369">
    <property type="entry name" value="LRR_TYP"/>
    <property type="match status" value="5"/>
</dbReference>
<dbReference type="Gene3D" id="3.80.10.10">
    <property type="entry name" value="Ribonuclease Inhibitor"/>
    <property type="match status" value="1"/>
</dbReference>
<dbReference type="InterPro" id="IPR003591">
    <property type="entry name" value="Leu-rich_rpt_typical-subtyp"/>
</dbReference>
<gene>
    <name evidence="5" type="ORF">CHLRE_12g503600v5</name>
</gene>
<dbReference type="InterPro" id="IPR032675">
    <property type="entry name" value="LRR_dom_sf"/>
</dbReference>
<dbReference type="InterPro" id="IPR050216">
    <property type="entry name" value="LRR_domain-containing"/>
</dbReference>
<dbReference type="PANTHER" id="PTHR48051">
    <property type="match status" value="1"/>
</dbReference>
<dbReference type="AlphaFoldDB" id="A0A2K3D326"/>
<dbReference type="InterPro" id="IPR001611">
    <property type="entry name" value="Leu-rich_rpt"/>
</dbReference>
<proteinExistence type="predicted"/>
<comment type="subcellular location">
    <subcellularLocation>
        <location evidence="1">Cytoplasm</location>
        <location evidence="1">Cytoskeleton</location>
        <location evidence="1">Cilium axoneme</location>
    </subcellularLocation>
</comment>
<organism evidence="5 6">
    <name type="scientific">Chlamydomonas reinhardtii</name>
    <name type="common">Chlamydomonas smithii</name>
    <dbReference type="NCBI Taxonomy" id="3055"/>
    <lineage>
        <taxon>Eukaryota</taxon>
        <taxon>Viridiplantae</taxon>
        <taxon>Chlorophyta</taxon>
        <taxon>core chlorophytes</taxon>
        <taxon>Chlorophyceae</taxon>
        <taxon>CS clade</taxon>
        <taxon>Chlamydomonadales</taxon>
        <taxon>Chlamydomonadaceae</taxon>
        <taxon>Chlamydomonas</taxon>
    </lineage>
</organism>
<accession>A0A2K3D326</accession>
<keyword evidence="6" id="KW-1185">Reference proteome</keyword>
<dbReference type="EMBL" id="CM008973">
    <property type="protein sequence ID" value="PNW74938.1"/>
    <property type="molecule type" value="Genomic_DNA"/>
</dbReference>
<dbReference type="FunCoup" id="A0A2K3D326">
    <property type="interactions" value="224"/>
</dbReference>
<dbReference type="RefSeq" id="XP_001690800.2">
    <property type="nucleotide sequence ID" value="XM_001690748.2"/>
</dbReference>
<sequence>MGNCCAPSAGRGDGRGGAYVQMGNKASAQQQNTWSKTGIVGLRDQGIKELPAVLSEIADTVKVIDASNNRITALPAFLPTLANLQRLTLSGNLLTVLLPPGACAGLTSLKLLVLDDNQLGDLPEDIGSLRRLERLSVSGNRLRTLPDSIGQLEALQSLVVSRNCLEQLPDSLAGCGMLEELDAQSNDLAVVPAALGGLKRLKALQLDNNRVFAIPSDLLFGCGALQTLSLHGCPIRPDELQETPGFKEFDERRKQKYDKVLAGGALLGARGLDEGVDRDVSPPQQR</sequence>
<dbReference type="Proteomes" id="UP000006906">
    <property type="component" value="Chromosome 12"/>
</dbReference>